<keyword evidence="7" id="KW-1185">Reference proteome</keyword>
<dbReference type="InterPro" id="IPR007318">
    <property type="entry name" value="Phopholipid_MeTrfase"/>
</dbReference>
<keyword evidence="6" id="KW-0489">Methyltransferase</keyword>
<dbReference type="PANTHER" id="PTHR43847">
    <property type="entry name" value="BLL3993 PROTEIN"/>
    <property type="match status" value="1"/>
</dbReference>
<evidence type="ECO:0000256" key="3">
    <source>
        <dbReference type="ARBA" id="ARBA00022989"/>
    </source>
</evidence>
<evidence type="ECO:0000256" key="2">
    <source>
        <dbReference type="ARBA" id="ARBA00022692"/>
    </source>
</evidence>
<dbReference type="OrthoDB" id="9809773at2"/>
<dbReference type="Gene3D" id="1.20.120.1630">
    <property type="match status" value="1"/>
</dbReference>
<name>A0A4R5DG53_9BACT</name>
<reference evidence="6 7" key="1">
    <citation type="submission" date="2019-03" db="EMBL/GenBank/DDBJ databases">
        <title>Dyadobacter AR-3-6 sp. nov., isolated from arctic soil.</title>
        <authorList>
            <person name="Chaudhary D.K."/>
        </authorList>
    </citation>
    <scope>NUCLEOTIDE SEQUENCE [LARGE SCALE GENOMIC DNA]</scope>
    <source>
        <strain evidence="6 7">AR-3-6</strain>
    </source>
</reference>
<keyword evidence="3 5" id="KW-1133">Transmembrane helix</keyword>
<feature type="transmembrane region" description="Helical" evidence="5">
    <location>
        <begin position="68"/>
        <end position="91"/>
    </location>
</feature>
<protein>
    <submittedName>
        <fullName evidence="6">Isoprenylcysteine carboxylmethyltransferase family protein</fullName>
    </submittedName>
</protein>
<gene>
    <name evidence="6" type="ORF">E0F88_20750</name>
</gene>
<evidence type="ECO:0000313" key="7">
    <source>
        <dbReference type="Proteomes" id="UP000294850"/>
    </source>
</evidence>
<organism evidence="6 7">
    <name type="scientific">Dyadobacter psychrotolerans</name>
    <dbReference type="NCBI Taxonomy" id="2541721"/>
    <lineage>
        <taxon>Bacteria</taxon>
        <taxon>Pseudomonadati</taxon>
        <taxon>Bacteroidota</taxon>
        <taxon>Cytophagia</taxon>
        <taxon>Cytophagales</taxon>
        <taxon>Spirosomataceae</taxon>
        <taxon>Dyadobacter</taxon>
    </lineage>
</organism>
<dbReference type="InterPro" id="IPR052527">
    <property type="entry name" value="Metal_cation-efflux_comp"/>
</dbReference>
<dbReference type="RefSeq" id="WP_131960200.1">
    <property type="nucleotide sequence ID" value="NZ_SMFL01000008.1"/>
</dbReference>
<dbReference type="GO" id="GO:0032259">
    <property type="term" value="P:methylation"/>
    <property type="evidence" value="ECO:0007669"/>
    <property type="project" value="UniProtKB-KW"/>
</dbReference>
<keyword evidence="6" id="KW-0808">Transferase</keyword>
<dbReference type="EMBL" id="SMFL01000008">
    <property type="protein sequence ID" value="TDE12779.1"/>
    <property type="molecule type" value="Genomic_DNA"/>
</dbReference>
<accession>A0A4R5DG53</accession>
<feature type="transmembrane region" description="Helical" evidence="5">
    <location>
        <begin position="36"/>
        <end position="62"/>
    </location>
</feature>
<sequence length="186" mass="21145">MNITFIITYAIWLISEVTLNRMLHSKSTDKQHADKNSLGVIWIVIILAISAANAIAMMYYLPIVANRIISYIGLAVIVGGIVLRFASIITLGRFFTVDVTIREGHQLKKDGLYALLRHPSYFASLFSFVGFGLSLNNWISLILVVVSVITVFIMRIKIEEKVLMEQFGEEYVTYRKRVKGLIPFVW</sequence>
<dbReference type="PANTHER" id="PTHR43847:SF1">
    <property type="entry name" value="BLL3993 PROTEIN"/>
    <property type="match status" value="1"/>
</dbReference>
<dbReference type="Pfam" id="PF04191">
    <property type="entry name" value="PEMT"/>
    <property type="match status" value="1"/>
</dbReference>
<comment type="subcellular location">
    <subcellularLocation>
        <location evidence="1">Endomembrane system</location>
        <topology evidence="1">Multi-pass membrane protein</topology>
    </subcellularLocation>
</comment>
<keyword evidence="2 5" id="KW-0812">Transmembrane</keyword>
<dbReference type="GO" id="GO:0012505">
    <property type="term" value="C:endomembrane system"/>
    <property type="evidence" value="ECO:0007669"/>
    <property type="project" value="UniProtKB-SubCell"/>
</dbReference>
<evidence type="ECO:0000256" key="4">
    <source>
        <dbReference type="ARBA" id="ARBA00023136"/>
    </source>
</evidence>
<proteinExistence type="predicted"/>
<dbReference type="GO" id="GO:0008168">
    <property type="term" value="F:methyltransferase activity"/>
    <property type="evidence" value="ECO:0007669"/>
    <property type="project" value="UniProtKB-KW"/>
</dbReference>
<evidence type="ECO:0000313" key="6">
    <source>
        <dbReference type="EMBL" id="TDE12779.1"/>
    </source>
</evidence>
<dbReference type="AlphaFoldDB" id="A0A4R5DG53"/>
<feature type="transmembrane region" description="Helical" evidence="5">
    <location>
        <begin position="6"/>
        <end position="24"/>
    </location>
</feature>
<comment type="caution">
    <text evidence="6">The sequence shown here is derived from an EMBL/GenBank/DDBJ whole genome shotgun (WGS) entry which is preliminary data.</text>
</comment>
<feature type="transmembrane region" description="Helical" evidence="5">
    <location>
        <begin position="138"/>
        <end position="156"/>
    </location>
</feature>
<evidence type="ECO:0000256" key="1">
    <source>
        <dbReference type="ARBA" id="ARBA00004127"/>
    </source>
</evidence>
<dbReference type="Proteomes" id="UP000294850">
    <property type="component" value="Unassembled WGS sequence"/>
</dbReference>
<keyword evidence="4 5" id="KW-0472">Membrane</keyword>
<evidence type="ECO:0000256" key="5">
    <source>
        <dbReference type="SAM" id="Phobius"/>
    </source>
</evidence>